<dbReference type="UniPathway" id="UPA00344"/>
<dbReference type="EMBL" id="CCYA01000278">
    <property type="protein sequence ID" value="CEH16010.1"/>
    <property type="molecule type" value="Genomic_DNA"/>
</dbReference>
<evidence type="ECO:0000259" key="4">
    <source>
        <dbReference type="Pfam" id="PF01967"/>
    </source>
</evidence>
<feature type="region of interest" description="Disordered" evidence="3">
    <location>
        <begin position="32"/>
        <end position="55"/>
    </location>
</feature>
<proteinExistence type="predicted"/>
<evidence type="ECO:0000256" key="3">
    <source>
        <dbReference type="SAM" id="MobiDB-lite"/>
    </source>
</evidence>
<dbReference type="GO" id="GO:0006777">
    <property type="term" value="P:Mo-molybdopterin cofactor biosynthetic process"/>
    <property type="evidence" value="ECO:0007669"/>
    <property type="project" value="UniProtKB-KW"/>
</dbReference>
<protein>
    <submittedName>
        <fullName evidence="5">MOLYBDOPTERIN COFACTOR SYNTHESIS PROTEIN A</fullName>
    </submittedName>
</protein>
<dbReference type="Pfam" id="PF01967">
    <property type="entry name" value="MoaC"/>
    <property type="match status" value="1"/>
</dbReference>
<dbReference type="AlphaFoldDB" id="A0A0N7LAA1"/>
<comment type="pathway">
    <text evidence="1">Cofactor biosynthesis; molybdopterin biosynthesis.</text>
</comment>
<evidence type="ECO:0000256" key="2">
    <source>
        <dbReference type="ARBA" id="ARBA00023150"/>
    </source>
</evidence>
<dbReference type="SUPFAM" id="SSF55040">
    <property type="entry name" value="Molybdenum cofactor biosynthesis protein C, MoaC"/>
    <property type="match status" value="2"/>
</dbReference>
<evidence type="ECO:0000313" key="5">
    <source>
        <dbReference type="EMBL" id="CEH16010.1"/>
    </source>
</evidence>
<dbReference type="InterPro" id="IPR036522">
    <property type="entry name" value="MoaC_sf"/>
</dbReference>
<name>A0A0N7LAA1_9BASI</name>
<dbReference type="Proteomes" id="UP000054845">
    <property type="component" value="Unassembled WGS sequence"/>
</dbReference>
<dbReference type="InterPro" id="IPR002820">
    <property type="entry name" value="Mopterin_CF_biosynth-C_dom"/>
</dbReference>
<accession>A0A0N7LAA1</accession>
<sequence>MAAKRTHDLIPLCHAIALTDVDVRLQIVETSSSDASDDVLHEQKRIDPLQGGPEEEKAWIAREVDSAHAYARSQSTVAAERRDSGSSWLQHNFLKSGSTHDADVAHILITCTARTNSATGVEMEALMGLEEG</sequence>
<feature type="compositionally biased region" description="Basic and acidic residues" evidence="3">
    <location>
        <begin position="38"/>
        <end position="47"/>
    </location>
</feature>
<keyword evidence="6" id="KW-1185">Reference proteome</keyword>
<evidence type="ECO:0000313" key="6">
    <source>
        <dbReference type="Proteomes" id="UP000054845"/>
    </source>
</evidence>
<dbReference type="Gene3D" id="3.30.70.640">
    <property type="entry name" value="Molybdopterin cofactor biosynthesis C (MoaC) domain"/>
    <property type="match status" value="1"/>
</dbReference>
<evidence type="ECO:0000256" key="1">
    <source>
        <dbReference type="ARBA" id="ARBA00005046"/>
    </source>
</evidence>
<dbReference type="OrthoDB" id="429626at2759"/>
<reference evidence="5 6" key="1">
    <citation type="submission" date="2014-09" db="EMBL/GenBank/DDBJ databases">
        <authorList>
            <person name="Magalhaes I.L.F."/>
            <person name="Oliveira U."/>
            <person name="Santos F.R."/>
            <person name="Vidigal T.H.D.A."/>
            <person name="Brescovit A.D."/>
            <person name="Santos A.J."/>
        </authorList>
    </citation>
    <scope>NUCLEOTIDE SEQUENCE [LARGE SCALE GENOMIC DNA]</scope>
</reference>
<organism evidence="5 6">
    <name type="scientific">Ceraceosorus bombacis</name>
    <dbReference type="NCBI Taxonomy" id="401625"/>
    <lineage>
        <taxon>Eukaryota</taxon>
        <taxon>Fungi</taxon>
        <taxon>Dikarya</taxon>
        <taxon>Basidiomycota</taxon>
        <taxon>Ustilaginomycotina</taxon>
        <taxon>Exobasidiomycetes</taxon>
        <taxon>Ceraceosorales</taxon>
        <taxon>Ceraceosoraceae</taxon>
        <taxon>Ceraceosorus</taxon>
    </lineage>
</organism>
<keyword evidence="2" id="KW-0501">Molybdenum cofactor biosynthesis</keyword>
<feature type="domain" description="Molybdopterin cofactor biosynthesis C (MoaC)" evidence="4">
    <location>
        <begin position="1"/>
        <end position="30"/>
    </location>
</feature>